<keyword evidence="9" id="KW-0406">Ion transport</keyword>
<keyword evidence="13" id="KW-0998">Cell outer membrane</keyword>
<evidence type="ECO:0000256" key="1">
    <source>
        <dbReference type="ARBA" id="ARBA00004571"/>
    </source>
</evidence>
<gene>
    <name evidence="18" type="ORF">WJ33_22560</name>
</gene>
<evidence type="ECO:0000256" key="2">
    <source>
        <dbReference type="ARBA" id="ARBA00009450"/>
    </source>
</evidence>
<accession>A0A124RC13</accession>
<evidence type="ECO:0000256" key="4">
    <source>
        <dbReference type="ARBA" id="ARBA00022452"/>
    </source>
</evidence>
<dbReference type="GO" id="GO:0009279">
    <property type="term" value="C:cell outer membrane"/>
    <property type="evidence" value="ECO:0007669"/>
    <property type="project" value="UniProtKB-SubCell"/>
</dbReference>
<feature type="domain" description="SLBB" evidence="17">
    <location>
        <begin position="271"/>
        <end position="352"/>
    </location>
</feature>
<dbReference type="PANTHER" id="PTHR33619:SF3">
    <property type="entry name" value="POLYSACCHARIDE EXPORT PROTEIN GFCE-RELATED"/>
    <property type="match status" value="1"/>
</dbReference>
<dbReference type="Proteomes" id="UP000064029">
    <property type="component" value="Unassembled WGS sequence"/>
</dbReference>
<keyword evidence="4" id="KW-1134">Transmembrane beta strand</keyword>
<dbReference type="InterPro" id="IPR054765">
    <property type="entry name" value="SLBB_dom"/>
</dbReference>
<proteinExistence type="inferred from homology"/>
<comment type="similarity">
    <text evidence="2">Belongs to the BexD/CtrA/VexA family.</text>
</comment>
<dbReference type="InterPro" id="IPR003715">
    <property type="entry name" value="Poly_export_N"/>
</dbReference>
<evidence type="ECO:0000313" key="19">
    <source>
        <dbReference type="Proteomes" id="UP000064029"/>
    </source>
</evidence>
<organism evidence="18 19">
    <name type="scientific">Burkholderia ubonensis</name>
    <dbReference type="NCBI Taxonomy" id="101571"/>
    <lineage>
        <taxon>Bacteria</taxon>
        <taxon>Pseudomonadati</taxon>
        <taxon>Pseudomonadota</taxon>
        <taxon>Betaproteobacteria</taxon>
        <taxon>Burkholderiales</taxon>
        <taxon>Burkholderiaceae</taxon>
        <taxon>Burkholderia</taxon>
        <taxon>Burkholderia cepacia complex</taxon>
    </lineage>
</organism>
<evidence type="ECO:0000256" key="5">
    <source>
        <dbReference type="ARBA" id="ARBA00022597"/>
    </source>
</evidence>
<keyword evidence="8" id="KW-0625">Polysaccharide transport</keyword>
<evidence type="ECO:0000256" key="13">
    <source>
        <dbReference type="ARBA" id="ARBA00023237"/>
    </source>
</evidence>
<evidence type="ECO:0000256" key="11">
    <source>
        <dbReference type="ARBA" id="ARBA00023136"/>
    </source>
</evidence>
<evidence type="ECO:0000256" key="10">
    <source>
        <dbReference type="ARBA" id="ARBA00023114"/>
    </source>
</evidence>
<evidence type="ECO:0000256" key="3">
    <source>
        <dbReference type="ARBA" id="ARBA00022448"/>
    </source>
</evidence>
<dbReference type="InterPro" id="IPR049712">
    <property type="entry name" value="Poly_export"/>
</dbReference>
<protein>
    <submittedName>
        <fullName evidence="18">Sugar ABC transporter substrate-binding protein</fullName>
    </submittedName>
</protein>
<keyword evidence="12" id="KW-0564">Palmitate</keyword>
<dbReference type="EMBL" id="LOXM01000099">
    <property type="protein sequence ID" value="KVG69440.1"/>
    <property type="molecule type" value="Genomic_DNA"/>
</dbReference>
<keyword evidence="3" id="KW-0813">Transport</keyword>
<keyword evidence="7 15" id="KW-0732">Signal</keyword>
<evidence type="ECO:0000259" key="17">
    <source>
        <dbReference type="Pfam" id="PF22461"/>
    </source>
</evidence>
<feature type="domain" description="SLBB" evidence="17">
    <location>
        <begin position="186"/>
        <end position="263"/>
    </location>
</feature>
<keyword evidence="10" id="KW-0626">Porin</keyword>
<dbReference type="PANTHER" id="PTHR33619">
    <property type="entry name" value="POLYSACCHARIDE EXPORT PROTEIN GFCE-RELATED"/>
    <property type="match status" value="1"/>
</dbReference>
<keyword evidence="5" id="KW-0762">Sugar transport</keyword>
<keyword evidence="6" id="KW-0812">Transmembrane</keyword>
<dbReference type="AlphaFoldDB" id="A0A124RC13"/>
<keyword evidence="14" id="KW-0449">Lipoprotein</keyword>
<keyword evidence="11" id="KW-0472">Membrane</keyword>
<dbReference type="GO" id="GO:0015159">
    <property type="term" value="F:polysaccharide transmembrane transporter activity"/>
    <property type="evidence" value="ECO:0007669"/>
    <property type="project" value="InterPro"/>
</dbReference>
<dbReference type="PROSITE" id="PS51257">
    <property type="entry name" value="PROKAR_LIPOPROTEIN"/>
    <property type="match status" value="1"/>
</dbReference>
<dbReference type="GO" id="GO:0006811">
    <property type="term" value="P:monoatomic ion transport"/>
    <property type="evidence" value="ECO:0007669"/>
    <property type="project" value="UniProtKB-KW"/>
</dbReference>
<dbReference type="GO" id="GO:0015288">
    <property type="term" value="F:porin activity"/>
    <property type="evidence" value="ECO:0007669"/>
    <property type="project" value="UniProtKB-KW"/>
</dbReference>
<dbReference type="GO" id="GO:0046930">
    <property type="term" value="C:pore complex"/>
    <property type="evidence" value="ECO:0007669"/>
    <property type="project" value="UniProtKB-KW"/>
</dbReference>
<comment type="subcellular location">
    <subcellularLocation>
        <location evidence="1">Cell outer membrane</location>
        <topology evidence="1">Multi-pass membrane protein</topology>
    </subcellularLocation>
</comment>
<evidence type="ECO:0000256" key="14">
    <source>
        <dbReference type="ARBA" id="ARBA00023288"/>
    </source>
</evidence>
<dbReference type="Pfam" id="PF02563">
    <property type="entry name" value="Poly_export"/>
    <property type="match status" value="1"/>
</dbReference>
<dbReference type="Gene3D" id="3.10.560.10">
    <property type="entry name" value="Outer membrane lipoprotein wza domain like"/>
    <property type="match status" value="2"/>
</dbReference>
<evidence type="ECO:0000256" key="7">
    <source>
        <dbReference type="ARBA" id="ARBA00022729"/>
    </source>
</evidence>
<evidence type="ECO:0000256" key="8">
    <source>
        <dbReference type="ARBA" id="ARBA00023047"/>
    </source>
</evidence>
<name>A0A124RC13_9BURK</name>
<feature type="signal peptide" evidence="15">
    <location>
        <begin position="1"/>
        <end position="37"/>
    </location>
</feature>
<evidence type="ECO:0000256" key="9">
    <source>
        <dbReference type="ARBA" id="ARBA00023065"/>
    </source>
</evidence>
<comment type="caution">
    <text evidence="18">The sequence shown here is derived from an EMBL/GenBank/DDBJ whole genome shotgun (WGS) entry which is preliminary data.</text>
</comment>
<dbReference type="Pfam" id="PF22461">
    <property type="entry name" value="SLBB_2"/>
    <property type="match status" value="2"/>
</dbReference>
<evidence type="ECO:0000256" key="15">
    <source>
        <dbReference type="SAM" id="SignalP"/>
    </source>
</evidence>
<feature type="chain" id="PRO_5007175944" evidence="15">
    <location>
        <begin position="38"/>
        <end position="382"/>
    </location>
</feature>
<reference evidence="18 19" key="1">
    <citation type="submission" date="2015-11" db="EMBL/GenBank/DDBJ databases">
        <title>Expanding the genomic diversity of Burkholderia species for the development of highly accurate diagnostics.</title>
        <authorList>
            <person name="Sahl J."/>
            <person name="Keim P."/>
            <person name="Wagner D."/>
        </authorList>
    </citation>
    <scope>NUCLEOTIDE SEQUENCE [LARGE SCALE GENOMIC DNA]</scope>
    <source>
        <strain evidence="18 19">MSMB2036</strain>
    </source>
</reference>
<dbReference type="OrthoDB" id="9815244at2"/>
<evidence type="ECO:0000256" key="12">
    <source>
        <dbReference type="ARBA" id="ARBA00023139"/>
    </source>
</evidence>
<sequence>MLETKRIRGDARVRVALALTLCAALGACSVAPGQHMATPPTLPVTTSENGSVTSTQQIPIVPIDLTLIQRLRAPRVNANDAAGDHELSGKPGPYKIGPGDILQIVVWDHPELAAAAGQQVQVAKSADPASGFVVNSEGNVTFPYATQIHAAGKTADQVQNELRAKLSGTFQDPEVTVRVASYRASQIYVDGAVRSTGAQAINDIPMTLTEAINRAGGFGPDADRSHVIITRNGKSHALDITHMIARGNNPANIMLKPGDVLRVGTRGENAAFVMGEVNRPTAVLPDQDGHLTLGEALNQAGFISATTSDAKQLYVIRQTGVTPEIYHLDASSPVSMLLANQFDLQSKDVVYVDNSGLVRFNRVLSLLLPAINAGLTGGIVAK</sequence>
<evidence type="ECO:0000256" key="6">
    <source>
        <dbReference type="ARBA" id="ARBA00022692"/>
    </source>
</evidence>
<evidence type="ECO:0000313" key="18">
    <source>
        <dbReference type="EMBL" id="KVG69440.1"/>
    </source>
</evidence>
<dbReference type="Gene3D" id="3.30.1950.10">
    <property type="entry name" value="wza like domain"/>
    <property type="match status" value="1"/>
</dbReference>
<feature type="domain" description="Polysaccharide export protein N-terminal" evidence="16">
    <location>
        <begin position="91"/>
        <end position="179"/>
    </location>
</feature>
<evidence type="ECO:0000259" key="16">
    <source>
        <dbReference type="Pfam" id="PF02563"/>
    </source>
</evidence>